<feature type="region of interest" description="Disordered" evidence="1">
    <location>
        <begin position="468"/>
        <end position="491"/>
    </location>
</feature>
<feature type="compositionally biased region" description="Low complexity" evidence="1">
    <location>
        <begin position="200"/>
        <end position="214"/>
    </location>
</feature>
<dbReference type="Proteomes" id="UP000510686">
    <property type="component" value="Chromosome 2"/>
</dbReference>
<feature type="compositionally biased region" description="Basic residues" evidence="1">
    <location>
        <begin position="15"/>
        <end position="32"/>
    </location>
</feature>
<gene>
    <name evidence="2" type="ORF">G6M90_00g030690</name>
</gene>
<evidence type="ECO:0008006" key="4">
    <source>
        <dbReference type="Google" id="ProtNLM"/>
    </source>
</evidence>
<evidence type="ECO:0000256" key="1">
    <source>
        <dbReference type="SAM" id="MobiDB-lite"/>
    </source>
</evidence>
<organism evidence="2 3">
    <name type="scientific">Metarhizium brunneum</name>
    <dbReference type="NCBI Taxonomy" id="500148"/>
    <lineage>
        <taxon>Eukaryota</taxon>
        <taxon>Fungi</taxon>
        <taxon>Dikarya</taxon>
        <taxon>Ascomycota</taxon>
        <taxon>Pezizomycotina</taxon>
        <taxon>Sordariomycetes</taxon>
        <taxon>Hypocreomycetidae</taxon>
        <taxon>Hypocreales</taxon>
        <taxon>Clavicipitaceae</taxon>
        <taxon>Metarhizium</taxon>
    </lineage>
</organism>
<feature type="compositionally biased region" description="Basic and acidic residues" evidence="1">
    <location>
        <begin position="478"/>
        <end position="491"/>
    </location>
</feature>
<feature type="compositionally biased region" description="Basic and acidic residues" evidence="1">
    <location>
        <begin position="33"/>
        <end position="42"/>
    </location>
</feature>
<evidence type="ECO:0000313" key="3">
    <source>
        <dbReference type="Proteomes" id="UP000510686"/>
    </source>
</evidence>
<dbReference type="RefSeq" id="XP_014539666.1">
    <property type="nucleotide sequence ID" value="XM_014684180.1"/>
</dbReference>
<dbReference type="AlphaFoldDB" id="A0A7D5Z364"/>
<dbReference type="KEGG" id="mbrn:26247577"/>
<evidence type="ECO:0000313" key="2">
    <source>
        <dbReference type="EMBL" id="QLI67887.1"/>
    </source>
</evidence>
<sequence>MAGPLRFKSYDPASRKPRKPKRIASAAPRKHHGDNTETRHDGAASQSVAEGYLEMNNQKDLMTVNLTDLDVCDDIESVRQLVETRIASTLCGNEVRGHASTSLSPTPQLDLSTETPETHPGDIQNQDSVLMAEADPHAQVDGIAPTLTTPASLLAAMDLTVNGANDVALAAMRQPRAATTTQLPDLSRPGAHRRGGGGVASISSPALSISPSISEDTGSPYLESLFDDDTGFQRWLDTEQQQVSAPGSERLTRPLEDSGYDGSSEDQQEAKRPKLSSTTECDTLLHEPDVCESPLAPADSTVTAHDASHQVLPTRHIEGNPISPFASIRSGATTCFPRRPAVKFATRGDVMTSQSHIDTLWSPPPMGLPAAVRLSGGQETDQNGQCKSCAIFRAALFEALSLLHHPSHTVVSNTPQHAKPRSNVLKRRYSMRKRPMPLENGCEDSDDNTVGYIDKHCNESDDGGILCDKNEDDDSLSDTDKSRDVSVKRRRWSDLEERRLRAWKRENKSESWIASKLNRTVSAVKQQWRKMSEEKSKY</sequence>
<feature type="region of interest" description="Disordered" evidence="1">
    <location>
        <begin position="1"/>
        <end position="45"/>
    </location>
</feature>
<feature type="region of interest" description="Disordered" evidence="1">
    <location>
        <begin position="176"/>
        <end position="225"/>
    </location>
</feature>
<feature type="compositionally biased region" description="Polar residues" evidence="1">
    <location>
        <begin position="99"/>
        <end position="115"/>
    </location>
</feature>
<dbReference type="GeneID" id="26247577"/>
<proteinExistence type="predicted"/>
<dbReference type="InterPro" id="IPR001005">
    <property type="entry name" value="SANT/Myb"/>
</dbReference>
<dbReference type="CDD" id="cd00167">
    <property type="entry name" value="SANT"/>
    <property type="match status" value="1"/>
</dbReference>
<dbReference type="EMBL" id="CP058933">
    <property type="protein sequence ID" value="QLI67887.1"/>
    <property type="molecule type" value="Genomic_DNA"/>
</dbReference>
<accession>A0A7D5Z364</accession>
<protein>
    <recommendedName>
        <fullName evidence="4">Myb-like domain-containing protein</fullName>
    </recommendedName>
</protein>
<feature type="region of interest" description="Disordered" evidence="1">
    <location>
        <begin position="96"/>
        <end position="119"/>
    </location>
</feature>
<reference evidence="2 3" key="1">
    <citation type="submission" date="2020-07" db="EMBL/GenBank/DDBJ databases">
        <title>Telomere length de novo assembly of all 7 chromosomes of the fungus, Metarhizium brunneum, using a novel assembly pipeline.</title>
        <authorList>
            <person name="Saud z."/>
            <person name="Kortsinoglou A."/>
            <person name="Kouvelis V.N."/>
            <person name="Butt T.M."/>
        </authorList>
    </citation>
    <scope>NUCLEOTIDE SEQUENCE [LARGE SCALE GENOMIC DNA]</scope>
    <source>
        <strain evidence="2 3">4556</strain>
    </source>
</reference>
<keyword evidence="3" id="KW-1185">Reference proteome</keyword>
<feature type="region of interest" description="Disordered" evidence="1">
    <location>
        <begin position="239"/>
        <end position="277"/>
    </location>
</feature>
<dbReference type="OrthoDB" id="4956609at2759"/>
<name>A0A7D5Z364_9HYPO</name>